<accession>A0ABR1UVX0</accession>
<gene>
    <name evidence="2" type="ORF">PG994_008349</name>
</gene>
<feature type="signal peptide" evidence="1">
    <location>
        <begin position="1"/>
        <end position="16"/>
    </location>
</feature>
<dbReference type="Proteomes" id="UP001480595">
    <property type="component" value="Unassembled WGS sequence"/>
</dbReference>
<dbReference type="GeneID" id="92092821"/>
<reference evidence="2 3" key="1">
    <citation type="submission" date="2023-01" db="EMBL/GenBank/DDBJ databases">
        <title>Analysis of 21 Apiospora genomes using comparative genomics revels a genus with tremendous synthesis potential of carbohydrate active enzymes and secondary metabolites.</title>
        <authorList>
            <person name="Sorensen T."/>
        </authorList>
    </citation>
    <scope>NUCLEOTIDE SEQUENCE [LARGE SCALE GENOMIC DNA]</scope>
    <source>
        <strain evidence="2 3">CBS 135458</strain>
    </source>
</reference>
<keyword evidence="3" id="KW-1185">Reference proteome</keyword>
<dbReference type="EMBL" id="JAQQWL010000008">
    <property type="protein sequence ID" value="KAK8061983.1"/>
    <property type="molecule type" value="Genomic_DNA"/>
</dbReference>
<proteinExistence type="predicted"/>
<comment type="caution">
    <text evidence="2">The sequence shown here is derived from an EMBL/GenBank/DDBJ whole genome shotgun (WGS) entry which is preliminary data.</text>
</comment>
<organism evidence="2 3">
    <name type="scientific">Apiospora phragmitis</name>
    <dbReference type="NCBI Taxonomy" id="2905665"/>
    <lineage>
        <taxon>Eukaryota</taxon>
        <taxon>Fungi</taxon>
        <taxon>Dikarya</taxon>
        <taxon>Ascomycota</taxon>
        <taxon>Pezizomycotina</taxon>
        <taxon>Sordariomycetes</taxon>
        <taxon>Xylariomycetidae</taxon>
        <taxon>Amphisphaeriales</taxon>
        <taxon>Apiosporaceae</taxon>
        <taxon>Apiospora</taxon>
    </lineage>
</organism>
<sequence length="157" mass="17037">MQLILYLAALFTAVSALPAFNANADVCGPTSNCEVVDTDGTEAYRFKPGFEPGSPAYENRLVLAPSRPSGGASLFNAREAKTHTTVVMGKTQMHKSWDVDKWEGDQKAPSGAQLRLKLEGKYATKNSHDALLEALLATATDESAQTEKKTWMDRATE</sequence>
<dbReference type="RefSeq" id="XP_066715245.1">
    <property type="nucleotide sequence ID" value="XM_066859758.1"/>
</dbReference>
<evidence type="ECO:0000313" key="2">
    <source>
        <dbReference type="EMBL" id="KAK8061983.1"/>
    </source>
</evidence>
<feature type="chain" id="PRO_5046893764" evidence="1">
    <location>
        <begin position="17"/>
        <end position="157"/>
    </location>
</feature>
<protein>
    <submittedName>
        <fullName evidence="2">Uncharacterized protein</fullName>
    </submittedName>
</protein>
<evidence type="ECO:0000256" key="1">
    <source>
        <dbReference type="SAM" id="SignalP"/>
    </source>
</evidence>
<name>A0ABR1UVX0_9PEZI</name>
<evidence type="ECO:0000313" key="3">
    <source>
        <dbReference type="Proteomes" id="UP001480595"/>
    </source>
</evidence>
<keyword evidence="1" id="KW-0732">Signal</keyword>